<evidence type="ECO:0000313" key="1">
    <source>
        <dbReference type="EMBL" id="MFB6392685.1"/>
    </source>
</evidence>
<comment type="caution">
    <text evidence="1">The sequence shown here is derived from an EMBL/GenBank/DDBJ whole genome shotgun (WGS) entry which is preliminary data.</text>
</comment>
<name>A0ABV5CL85_9ACTN</name>
<dbReference type="EMBL" id="JBCGDC010000011">
    <property type="protein sequence ID" value="MFB6392685.1"/>
    <property type="molecule type" value="Genomic_DNA"/>
</dbReference>
<sequence length="89" mass="9660">MGSVVAVDFANRRRPPVEDLPSVPSRVHWIGDHLTAHLGHDEQGRLHLTLSDDCGDPIRVEISDRTAVDALVALADDIAAYLPTRPNAS</sequence>
<organism evidence="1 2">
    <name type="scientific">Polymorphospora lycopeni</name>
    <dbReference type="NCBI Taxonomy" id="3140240"/>
    <lineage>
        <taxon>Bacteria</taxon>
        <taxon>Bacillati</taxon>
        <taxon>Actinomycetota</taxon>
        <taxon>Actinomycetes</taxon>
        <taxon>Micromonosporales</taxon>
        <taxon>Micromonosporaceae</taxon>
        <taxon>Polymorphospora</taxon>
    </lineage>
</organism>
<accession>A0ABV5CL85</accession>
<proteinExistence type="predicted"/>
<keyword evidence="2" id="KW-1185">Reference proteome</keyword>
<gene>
    <name evidence="1" type="ORF">AAFH96_06135</name>
</gene>
<dbReference type="RefSeq" id="WP_375733401.1">
    <property type="nucleotide sequence ID" value="NZ_JBCGDC010000011.1"/>
</dbReference>
<reference evidence="1 2" key="1">
    <citation type="submission" date="2024-04" db="EMBL/GenBank/DDBJ databases">
        <title>Polymorphospora sp. isolated from Baiyangdian Lake in Xiong'an New Area.</title>
        <authorList>
            <person name="Zhang X."/>
            <person name="Liu J."/>
        </authorList>
    </citation>
    <scope>NUCLEOTIDE SEQUENCE [LARGE SCALE GENOMIC DNA]</scope>
    <source>
        <strain evidence="1 2">2-325</strain>
    </source>
</reference>
<evidence type="ECO:0000313" key="2">
    <source>
        <dbReference type="Proteomes" id="UP001582793"/>
    </source>
</evidence>
<dbReference type="Proteomes" id="UP001582793">
    <property type="component" value="Unassembled WGS sequence"/>
</dbReference>
<protein>
    <submittedName>
        <fullName evidence="1">Uncharacterized protein</fullName>
    </submittedName>
</protein>